<dbReference type="InterPro" id="IPR058245">
    <property type="entry name" value="NreC/VraR/RcsB-like_REC"/>
</dbReference>
<sequence>MTKILIADDHLVVRAGVKIILSQAFDSLQIEEAQDYEETKNKVQKTNFDLLILDINMPGSKNKEMIKELREIDNNLRILIFSGYDSETYAVQYIIAGANGYINKLFSENKIVEAVKSIIETDYYYPPNIVNKIIKASSDKNQFLPLKKLSKRELEIANLLVQGDGNIEISNKLNIQMSTVSTYKNRIFEKLSIKKLVDLIYLLEESKHY</sequence>
<dbReference type="SMART" id="SM00421">
    <property type="entry name" value="HTH_LUXR"/>
    <property type="match status" value="1"/>
</dbReference>
<dbReference type="Gene3D" id="3.40.50.2300">
    <property type="match status" value="1"/>
</dbReference>
<keyword evidence="7" id="KW-1185">Reference proteome</keyword>
<feature type="modified residue" description="4-aspartylphosphate" evidence="3">
    <location>
        <position position="54"/>
    </location>
</feature>
<dbReference type="AlphaFoldDB" id="A0A2S4N9A5"/>
<evidence type="ECO:0000256" key="3">
    <source>
        <dbReference type="PROSITE-ProRule" id="PRU00169"/>
    </source>
</evidence>
<dbReference type="CDD" id="cd17535">
    <property type="entry name" value="REC_NarL-like"/>
    <property type="match status" value="1"/>
</dbReference>
<evidence type="ECO:0000313" key="7">
    <source>
        <dbReference type="Proteomes" id="UP000237056"/>
    </source>
</evidence>
<accession>A0A2S4N9A5</accession>
<comment type="caution">
    <text evidence="6">The sequence shown here is derived from an EMBL/GenBank/DDBJ whole genome shotgun (WGS) entry which is preliminary data.</text>
</comment>
<dbReference type="Pfam" id="PF00072">
    <property type="entry name" value="Response_reg"/>
    <property type="match status" value="1"/>
</dbReference>
<dbReference type="InterPro" id="IPR051015">
    <property type="entry name" value="EvgA-like"/>
</dbReference>
<dbReference type="OrthoDB" id="1013073at2"/>
<dbReference type="GO" id="GO:0000160">
    <property type="term" value="P:phosphorelay signal transduction system"/>
    <property type="evidence" value="ECO:0007669"/>
    <property type="project" value="InterPro"/>
</dbReference>
<evidence type="ECO:0000313" key="6">
    <source>
        <dbReference type="EMBL" id="POS02284.1"/>
    </source>
</evidence>
<dbReference type="Pfam" id="PF00196">
    <property type="entry name" value="GerE"/>
    <property type="match status" value="1"/>
</dbReference>
<dbReference type="GO" id="GO:0006355">
    <property type="term" value="P:regulation of DNA-templated transcription"/>
    <property type="evidence" value="ECO:0007669"/>
    <property type="project" value="InterPro"/>
</dbReference>
<dbReference type="EMBL" id="PQNY01000004">
    <property type="protein sequence ID" value="POS02284.1"/>
    <property type="molecule type" value="Genomic_DNA"/>
</dbReference>
<dbReference type="SUPFAM" id="SSF46894">
    <property type="entry name" value="C-terminal effector domain of the bipartite response regulators"/>
    <property type="match status" value="1"/>
</dbReference>
<dbReference type="InterPro" id="IPR016032">
    <property type="entry name" value="Sig_transdc_resp-reg_C-effctor"/>
</dbReference>
<keyword evidence="1 3" id="KW-0597">Phosphoprotein</keyword>
<dbReference type="PROSITE" id="PS50043">
    <property type="entry name" value="HTH_LUXR_2"/>
    <property type="match status" value="1"/>
</dbReference>
<dbReference type="CDD" id="cd06170">
    <property type="entry name" value="LuxR_C_like"/>
    <property type="match status" value="1"/>
</dbReference>
<dbReference type="PROSITE" id="PS50110">
    <property type="entry name" value="RESPONSE_REGULATORY"/>
    <property type="match status" value="1"/>
</dbReference>
<keyword evidence="2" id="KW-0238">DNA-binding</keyword>
<evidence type="ECO:0000256" key="2">
    <source>
        <dbReference type="ARBA" id="ARBA00023125"/>
    </source>
</evidence>
<dbReference type="InterPro" id="IPR011006">
    <property type="entry name" value="CheY-like_superfamily"/>
</dbReference>
<dbReference type="SMART" id="SM00448">
    <property type="entry name" value="REC"/>
    <property type="match status" value="1"/>
</dbReference>
<evidence type="ECO:0000256" key="1">
    <source>
        <dbReference type="ARBA" id="ARBA00022553"/>
    </source>
</evidence>
<dbReference type="PANTHER" id="PTHR45566">
    <property type="entry name" value="HTH-TYPE TRANSCRIPTIONAL REGULATOR YHJB-RELATED"/>
    <property type="match status" value="1"/>
</dbReference>
<dbReference type="Proteomes" id="UP000237056">
    <property type="component" value="Unassembled WGS sequence"/>
</dbReference>
<evidence type="ECO:0000259" key="5">
    <source>
        <dbReference type="PROSITE" id="PS50110"/>
    </source>
</evidence>
<dbReference type="PROSITE" id="PS00622">
    <property type="entry name" value="HTH_LUXR_1"/>
    <property type="match status" value="1"/>
</dbReference>
<protein>
    <submittedName>
        <fullName evidence="6">LuxR family two component transcriptional regulator</fullName>
    </submittedName>
</protein>
<gene>
    <name evidence="6" type="ORF">Q361_1043</name>
</gene>
<dbReference type="InterPro" id="IPR001789">
    <property type="entry name" value="Sig_transdc_resp-reg_receiver"/>
</dbReference>
<dbReference type="GO" id="GO:0003677">
    <property type="term" value="F:DNA binding"/>
    <property type="evidence" value="ECO:0007669"/>
    <property type="project" value="UniProtKB-KW"/>
</dbReference>
<organism evidence="6 7">
    <name type="scientific">Flavobacterium croceum DSM 17960</name>
    <dbReference type="NCBI Taxonomy" id="1121886"/>
    <lineage>
        <taxon>Bacteria</taxon>
        <taxon>Pseudomonadati</taxon>
        <taxon>Bacteroidota</taxon>
        <taxon>Flavobacteriia</taxon>
        <taxon>Flavobacteriales</taxon>
        <taxon>Flavobacteriaceae</taxon>
        <taxon>Flavobacterium</taxon>
    </lineage>
</organism>
<feature type="domain" description="HTH luxR-type" evidence="4">
    <location>
        <begin position="142"/>
        <end position="207"/>
    </location>
</feature>
<dbReference type="SUPFAM" id="SSF52172">
    <property type="entry name" value="CheY-like"/>
    <property type="match status" value="1"/>
</dbReference>
<dbReference type="InterPro" id="IPR000792">
    <property type="entry name" value="Tscrpt_reg_LuxR_C"/>
</dbReference>
<dbReference type="RefSeq" id="WP_103725353.1">
    <property type="nucleotide sequence ID" value="NZ_PQNY01000004.1"/>
</dbReference>
<name>A0A2S4N9A5_9FLAO</name>
<dbReference type="PANTHER" id="PTHR45566:SF2">
    <property type="entry name" value="NARL SUBFAMILY"/>
    <property type="match status" value="1"/>
</dbReference>
<feature type="domain" description="Response regulatory" evidence="5">
    <location>
        <begin position="3"/>
        <end position="119"/>
    </location>
</feature>
<evidence type="ECO:0000259" key="4">
    <source>
        <dbReference type="PROSITE" id="PS50043"/>
    </source>
</evidence>
<reference evidence="6 7" key="1">
    <citation type="submission" date="2018-01" db="EMBL/GenBank/DDBJ databases">
        <title>Genomic Encyclopedia of Type Strains, Phase I: the one thousand microbial genomes (KMG-I) project.</title>
        <authorList>
            <person name="Goeker M."/>
        </authorList>
    </citation>
    <scope>NUCLEOTIDE SEQUENCE [LARGE SCALE GENOMIC DNA]</scope>
    <source>
        <strain evidence="6 7">DSM 17960</strain>
    </source>
</reference>
<dbReference type="PRINTS" id="PR00038">
    <property type="entry name" value="HTHLUXR"/>
</dbReference>
<proteinExistence type="predicted"/>